<dbReference type="InterPro" id="IPR001619">
    <property type="entry name" value="Sec1-like"/>
</dbReference>
<sequence length="663" mass="74846">MDNKVKYFTDNCWKDVFQHVNNAVFYIDKAAVECLHWYTGDNTIKQLQYAGVIAVRELLMDNFRGAEVEKARKAVFVYTSANSDFYRHTLETIIDLNRFEECTVICAAHSSVLKYSSDSKSADIDSYDCLKHDIIRWMSSRLEEEFDQEPVVNIMFRPIFIASINENLFVTPPFWKIMPPFSTEDHCDEFNENIDHFVSSLHSMFTNFNLREDIYYCGQLSENVAEKLEKLPAAVDRRKRLTGKTTGVSFILVDRTLDLCVASSHNTESLLGKILSTLPRLPGHQNDIAVNMTALGPDEDGVENNPRYSAPGCLASNDSNMINQLMKNKQKDVLITLHKLLSDILLAKESPKTRIATRITAHSLEKLVHKLRNVDDLSLILDSSKKLQQILAVIQALKSNKTSQIELIISLEKLILQNLAVSRDSSSILTQLSNIIKTRATRGLSIENLLGLLVYIYALAGTEIHFLEQQEKQLEEALAEAIYEDGKHDDKLTPASDSPMMNLSSELFGKRILTEGTSTQIANDIMVKLHRIAEMRKSLQKYKSLMLKPSPQEMAQCIGILQQLVMDLLDPDRPEIPDLQCKTFSRITAGFNLLLKGRTKQHPLDNDYVIIYVLGGVVAEEIKIVQDMIVSKKPSSQVIIAGSRLLSPCDVTNHILLKHSGSK</sequence>
<evidence type="ECO:0000256" key="1">
    <source>
        <dbReference type="ARBA" id="ARBA00009884"/>
    </source>
</evidence>
<dbReference type="RefSeq" id="XP_015516921.1">
    <property type="nucleotide sequence ID" value="XM_015661435.1"/>
</dbReference>
<evidence type="ECO:0000313" key="3">
    <source>
        <dbReference type="RefSeq" id="XP_015516921.1"/>
    </source>
</evidence>
<dbReference type="RefSeq" id="XP_046589856.1">
    <property type="nucleotide sequence ID" value="XM_046733900.1"/>
</dbReference>
<keyword evidence="2" id="KW-1185">Reference proteome</keyword>
<organism evidence="2 3">
    <name type="scientific">Neodiprion lecontei</name>
    <name type="common">Redheaded pine sawfly</name>
    <dbReference type="NCBI Taxonomy" id="441921"/>
    <lineage>
        <taxon>Eukaryota</taxon>
        <taxon>Metazoa</taxon>
        <taxon>Ecdysozoa</taxon>
        <taxon>Arthropoda</taxon>
        <taxon>Hexapoda</taxon>
        <taxon>Insecta</taxon>
        <taxon>Pterygota</taxon>
        <taxon>Neoptera</taxon>
        <taxon>Endopterygota</taxon>
        <taxon>Hymenoptera</taxon>
        <taxon>Tenthredinoidea</taxon>
        <taxon>Diprionidae</taxon>
        <taxon>Diprioninae</taxon>
        <taxon>Neodiprion</taxon>
    </lineage>
</organism>
<dbReference type="InterPro" id="IPR036045">
    <property type="entry name" value="Sec1-like_sf"/>
</dbReference>
<name>A0A6J0BQC1_NEOLC</name>
<gene>
    <name evidence="3 4 5" type="primary">LOC107222180</name>
</gene>
<dbReference type="KEGG" id="nlo:107222180"/>
<evidence type="ECO:0000313" key="4">
    <source>
        <dbReference type="RefSeq" id="XP_046589855.1"/>
    </source>
</evidence>
<comment type="similarity">
    <text evidence="1">Belongs to the STXBP/unc-18/SEC1 family.</text>
</comment>
<dbReference type="InParanoid" id="A0A6J0BQC1"/>
<dbReference type="OrthoDB" id="549905at2759"/>
<proteinExistence type="inferred from homology"/>
<accession>A0A6J0BQC1</accession>
<dbReference type="SUPFAM" id="SSF56815">
    <property type="entry name" value="Sec1/munc18-like (SM) proteins"/>
    <property type="match status" value="1"/>
</dbReference>
<evidence type="ECO:0000313" key="2">
    <source>
        <dbReference type="Proteomes" id="UP000829291"/>
    </source>
</evidence>
<protein>
    <submittedName>
        <fullName evidence="3 4 5">Sec1 family domain-containing protein 2</fullName>
    </submittedName>
</protein>
<dbReference type="AlphaFoldDB" id="A0A6J0BQC1"/>
<dbReference type="PANTHER" id="PTHR11679">
    <property type="entry name" value="VESICLE PROTEIN SORTING-ASSOCIATED"/>
    <property type="match status" value="1"/>
</dbReference>
<dbReference type="GeneID" id="107222180"/>
<evidence type="ECO:0000313" key="5">
    <source>
        <dbReference type="RefSeq" id="XP_046589856.1"/>
    </source>
</evidence>
<dbReference type="RefSeq" id="XP_046589855.1">
    <property type="nucleotide sequence ID" value="XM_046733899.1"/>
</dbReference>
<reference evidence="3" key="1">
    <citation type="submission" date="2025-04" db="UniProtKB">
        <authorList>
            <consortium name="RefSeq"/>
        </authorList>
    </citation>
    <scope>IDENTIFICATION</scope>
    <source>
        <tissue evidence="4 5">Thorax and Abdomen</tissue>
        <tissue evidence="3">Whole body</tissue>
    </source>
</reference>
<dbReference type="GO" id="GO:0016192">
    <property type="term" value="P:vesicle-mediated transport"/>
    <property type="evidence" value="ECO:0007669"/>
    <property type="project" value="InterPro"/>
</dbReference>
<dbReference type="Proteomes" id="UP000829291">
    <property type="component" value="Chromosome 3"/>
</dbReference>